<dbReference type="EMBL" id="JAFJYH010000091">
    <property type="protein sequence ID" value="KAG4420085.1"/>
    <property type="molecule type" value="Genomic_DNA"/>
</dbReference>
<keyword evidence="3" id="KW-0175">Coiled coil</keyword>
<dbReference type="Gene3D" id="3.40.50.12780">
    <property type="entry name" value="N-terminal domain of ligase-like"/>
    <property type="match status" value="1"/>
</dbReference>
<dbReference type="SUPFAM" id="SSF47336">
    <property type="entry name" value="ACP-like"/>
    <property type="match status" value="1"/>
</dbReference>
<dbReference type="PANTHER" id="PTHR43439">
    <property type="entry name" value="PHENYLACETATE-COENZYME A LIGASE"/>
    <property type="match status" value="1"/>
</dbReference>
<keyword evidence="1" id="KW-0596">Phosphopantetheine</keyword>
<dbReference type="Pfam" id="PF00501">
    <property type="entry name" value="AMP-binding"/>
    <property type="match status" value="1"/>
</dbReference>
<dbReference type="PROSITE" id="PS00012">
    <property type="entry name" value="PHOSPHOPANTETHEINE"/>
    <property type="match status" value="1"/>
</dbReference>
<protein>
    <recommendedName>
        <fullName evidence="4">Carrier domain-containing protein</fullName>
    </recommendedName>
</protein>
<evidence type="ECO:0000313" key="6">
    <source>
        <dbReference type="Proteomes" id="UP000664132"/>
    </source>
</evidence>
<dbReference type="InterPro" id="IPR036291">
    <property type="entry name" value="NAD(P)-bd_dom_sf"/>
</dbReference>
<dbReference type="Pfam" id="PF07993">
    <property type="entry name" value="NAD_binding_4"/>
    <property type="match status" value="1"/>
</dbReference>
<dbReference type="OrthoDB" id="429813at2759"/>
<keyword evidence="2" id="KW-0597">Phosphoprotein</keyword>
<dbReference type="InterPro" id="IPR006162">
    <property type="entry name" value="Ppantetheine_attach_site"/>
</dbReference>
<dbReference type="InterPro" id="IPR020845">
    <property type="entry name" value="AMP-binding_CS"/>
</dbReference>
<dbReference type="InterPro" id="IPR051414">
    <property type="entry name" value="Adenylate-forming_Reductase"/>
</dbReference>
<evidence type="ECO:0000256" key="1">
    <source>
        <dbReference type="ARBA" id="ARBA00022450"/>
    </source>
</evidence>
<dbReference type="InterPro" id="IPR042099">
    <property type="entry name" value="ANL_N_sf"/>
</dbReference>
<dbReference type="InterPro" id="IPR036736">
    <property type="entry name" value="ACP-like_sf"/>
</dbReference>
<dbReference type="PROSITE" id="PS50075">
    <property type="entry name" value="CARRIER"/>
    <property type="match status" value="1"/>
</dbReference>
<keyword evidence="6" id="KW-1185">Reference proteome</keyword>
<dbReference type="Gene3D" id="3.40.50.720">
    <property type="entry name" value="NAD(P)-binding Rossmann-like Domain"/>
    <property type="match status" value="1"/>
</dbReference>
<evidence type="ECO:0000256" key="2">
    <source>
        <dbReference type="ARBA" id="ARBA00022553"/>
    </source>
</evidence>
<accession>A0A8H7W7J9</accession>
<dbReference type="Pfam" id="PF00550">
    <property type="entry name" value="PP-binding"/>
    <property type="match status" value="1"/>
</dbReference>
<evidence type="ECO:0000256" key="3">
    <source>
        <dbReference type="SAM" id="Coils"/>
    </source>
</evidence>
<reference evidence="5" key="1">
    <citation type="submission" date="2021-02" db="EMBL/GenBank/DDBJ databases">
        <title>Genome sequence Cadophora malorum strain M34.</title>
        <authorList>
            <person name="Stefanovic E."/>
            <person name="Vu D."/>
            <person name="Scully C."/>
            <person name="Dijksterhuis J."/>
            <person name="Roader J."/>
            <person name="Houbraken J."/>
        </authorList>
    </citation>
    <scope>NUCLEOTIDE SEQUENCE</scope>
    <source>
        <strain evidence="5">M34</strain>
    </source>
</reference>
<dbReference type="InterPro" id="IPR009081">
    <property type="entry name" value="PP-bd_ACP"/>
</dbReference>
<dbReference type="InterPro" id="IPR000873">
    <property type="entry name" value="AMP-dep_synth/lig_dom"/>
</dbReference>
<dbReference type="Proteomes" id="UP000664132">
    <property type="component" value="Unassembled WGS sequence"/>
</dbReference>
<evidence type="ECO:0000313" key="5">
    <source>
        <dbReference type="EMBL" id="KAG4420085.1"/>
    </source>
</evidence>
<dbReference type="SUPFAM" id="SSF51735">
    <property type="entry name" value="NAD(P)-binding Rossmann-fold domains"/>
    <property type="match status" value="1"/>
</dbReference>
<comment type="caution">
    <text evidence="5">The sequence shown here is derived from an EMBL/GenBank/DDBJ whole genome shotgun (WGS) entry which is preliminary data.</text>
</comment>
<dbReference type="PROSITE" id="PS00455">
    <property type="entry name" value="AMP_BINDING"/>
    <property type="match status" value="1"/>
</dbReference>
<gene>
    <name evidence="5" type="ORF">IFR04_006744</name>
</gene>
<dbReference type="InterPro" id="IPR013120">
    <property type="entry name" value="FAR_NAD-bd"/>
</dbReference>
<dbReference type="Gene3D" id="1.10.1200.10">
    <property type="entry name" value="ACP-like"/>
    <property type="match status" value="1"/>
</dbReference>
<evidence type="ECO:0000259" key="4">
    <source>
        <dbReference type="PROSITE" id="PS50075"/>
    </source>
</evidence>
<dbReference type="Pfam" id="PF23562">
    <property type="entry name" value="AMP-binding_C_3"/>
    <property type="match status" value="1"/>
</dbReference>
<feature type="coiled-coil region" evidence="3">
    <location>
        <begin position="643"/>
        <end position="670"/>
    </location>
</feature>
<sequence>MGSISPHVESNELLPTILENRAKSDPHGIWAKFPISSSTYREGFRSATHLELLNAVNKMAWLLEESLGRSEDYGTIAYLGPNDLRSIIVVLAGIKTGYKTFLPSPRNSKIAQHSLLAGLECNVLLTTTPELPCIAMIIEDYPMKRLQVPALVDLLSPTNVRDYPYDAVYEDAKNDPIFVLHTSGSTGIPKPLVYTHMFNTCVANITSLPMQKNFINLNANFQTGNFFSIFPSFHVVGIGFQLIIPTFYGCVPIYPLPFAPPTTEGFLEALNHTSVDWAFLPPVLIDELGKNIPSLDFVASKLKYIYFTGGAVPSSTGDVVSSRLPLHQVMGSSECAMFPLIRNKTEGDVDWSYIQIHPASNTELRHRFGDLHELVVVRKPENEKYQAIFTHFPHLQEYETRDLFSPHPTKPGFWKHRSRIDDVIVFLNGEKTNPVTFEQEVSRHPEVKAALVVGHQRFEAALLVERIKDTELSALEQEDLIDSIWLVVQDANKNCPAHARVSGSKIMLAAPAMPFIRAPKGTIQRQATLNLYEDKISKLYLESNSVEAEVKELKGLSISDTTSPAEIVRKLVKRVTGWENFADRDDFFSLGMDSLQVLHLRRGIISAFGTHAVTTSIIYACPSVDLLVRAISKTTSESSLSCADLDTARITNLEETLKDYETEIDMLAASKEFESFTAVQSSEQEVVLLTGSTGALGSFLLDRLLRNKAVSHVYCLNRTHDSKKLQELRNQERELSSDFPPSRVTFVTGDLAQSTFGLKQSVFDNLDANITRIIHNAWPVDFNKTLQSFKPSLDGVLGLASFASTAKLSPSIFFIGSISSVGNYQNTQVHLDFIPETVLKDLNTPAPMGYGESKYLAERILDYATKKLHITTAAARVGQIAGTAENARGWNRREWFPSLVMSSKFLGAVPETLGVGGNAQDIDWVPIDQLVEVLAELALSSNERIHGDGVQIFHPIHPAPSKWSEILPTVKETLTNSDAVGVKAVPFQEWVMSLKNSSTSITEELSAEKTEELIHKNPGVKLLDFYESLLKDDGLGKTLRMQTERTLQSSQALRDLEPLKAEWMEGWIKGWLNT</sequence>
<organism evidence="5 6">
    <name type="scientific">Cadophora malorum</name>
    <dbReference type="NCBI Taxonomy" id="108018"/>
    <lineage>
        <taxon>Eukaryota</taxon>
        <taxon>Fungi</taxon>
        <taxon>Dikarya</taxon>
        <taxon>Ascomycota</taxon>
        <taxon>Pezizomycotina</taxon>
        <taxon>Leotiomycetes</taxon>
        <taxon>Helotiales</taxon>
        <taxon>Ploettnerulaceae</taxon>
        <taxon>Cadophora</taxon>
    </lineage>
</organism>
<name>A0A8H7W7J9_9HELO</name>
<dbReference type="PANTHER" id="PTHR43439:SF2">
    <property type="entry name" value="ENZYME, PUTATIVE (JCVI)-RELATED"/>
    <property type="match status" value="1"/>
</dbReference>
<dbReference type="SUPFAM" id="SSF56801">
    <property type="entry name" value="Acetyl-CoA synthetase-like"/>
    <property type="match status" value="1"/>
</dbReference>
<dbReference type="AlphaFoldDB" id="A0A8H7W7J9"/>
<proteinExistence type="predicted"/>
<feature type="domain" description="Carrier" evidence="4">
    <location>
        <begin position="559"/>
        <end position="635"/>
    </location>
</feature>